<dbReference type="GeneID" id="34560587"/>
<accession>A0A1G4B707</accession>
<dbReference type="Proteomes" id="UP000176998">
    <property type="component" value="Unassembled WGS sequence"/>
</dbReference>
<proteinExistence type="predicted"/>
<keyword evidence="2" id="KW-1185">Reference proteome</keyword>
<dbReference type="AlphaFoldDB" id="A0A1G4B707"/>
<organism evidence="1 2">
    <name type="scientific">Colletotrichum orchidophilum</name>
    <dbReference type="NCBI Taxonomy" id="1209926"/>
    <lineage>
        <taxon>Eukaryota</taxon>
        <taxon>Fungi</taxon>
        <taxon>Dikarya</taxon>
        <taxon>Ascomycota</taxon>
        <taxon>Pezizomycotina</taxon>
        <taxon>Sordariomycetes</taxon>
        <taxon>Hypocreomycetidae</taxon>
        <taxon>Glomerellales</taxon>
        <taxon>Glomerellaceae</taxon>
        <taxon>Colletotrichum</taxon>
    </lineage>
</organism>
<evidence type="ECO:0000313" key="1">
    <source>
        <dbReference type="EMBL" id="OHE97187.1"/>
    </source>
</evidence>
<protein>
    <submittedName>
        <fullName evidence="1">Uncharacterized protein</fullName>
    </submittedName>
</protein>
<dbReference type="EMBL" id="MJBS01000060">
    <property type="protein sequence ID" value="OHE97187.1"/>
    <property type="molecule type" value="Genomic_DNA"/>
</dbReference>
<sequence>GHCPPSGAGEHGPPAWDSASFVYIRANQGGRRPKLPFSLRMTSRLSTRISAACSNMYPFTPLLVEIEREKMRKFLRFRVEMSRAMLCFA</sequence>
<name>A0A1G4B707_9PEZI</name>
<dbReference type="RefSeq" id="XP_022474342.1">
    <property type="nucleotide sequence ID" value="XM_022619077.1"/>
</dbReference>
<gene>
    <name evidence="1" type="ORF">CORC01_07441</name>
</gene>
<reference evidence="1 2" key="1">
    <citation type="submission" date="2016-09" db="EMBL/GenBank/DDBJ databases">
        <authorList>
            <person name="Capua I."/>
            <person name="De Benedictis P."/>
            <person name="Joannis T."/>
            <person name="Lombin L.H."/>
            <person name="Cattoli G."/>
        </authorList>
    </citation>
    <scope>NUCLEOTIDE SEQUENCE [LARGE SCALE GENOMIC DNA]</scope>
    <source>
        <strain evidence="1 2">IMI 309357</strain>
    </source>
</reference>
<comment type="caution">
    <text evidence="1">The sequence shown here is derived from an EMBL/GenBank/DDBJ whole genome shotgun (WGS) entry which is preliminary data.</text>
</comment>
<feature type="non-terminal residue" evidence="1">
    <location>
        <position position="1"/>
    </location>
</feature>
<evidence type="ECO:0000313" key="2">
    <source>
        <dbReference type="Proteomes" id="UP000176998"/>
    </source>
</evidence>
<dbReference type="OrthoDB" id="10386456at2759"/>